<keyword evidence="1" id="KW-0812">Transmembrane</keyword>
<dbReference type="AlphaFoldDB" id="A0A1N7P157"/>
<organism evidence="2 3">
    <name type="scientific">Kaistella chaponensis</name>
    <dbReference type="NCBI Taxonomy" id="713588"/>
    <lineage>
        <taxon>Bacteria</taxon>
        <taxon>Pseudomonadati</taxon>
        <taxon>Bacteroidota</taxon>
        <taxon>Flavobacteriia</taxon>
        <taxon>Flavobacteriales</taxon>
        <taxon>Weeksellaceae</taxon>
        <taxon>Chryseobacterium group</taxon>
        <taxon>Kaistella</taxon>
    </lineage>
</organism>
<protein>
    <submittedName>
        <fullName evidence="2">Uncharacterized protein</fullName>
    </submittedName>
</protein>
<feature type="transmembrane region" description="Helical" evidence="1">
    <location>
        <begin position="160"/>
        <end position="181"/>
    </location>
</feature>
<reference evidence="3" key="1">
    <citation type="submission" date="2017-01" db="EMBL/GenBank/DDBJ databases">
        <authorList>
            <person name="Varghese N."/>
            <person name="Submissions S."/>
        </authorList>
    </citation>
    <scope>NUCLEOTIDE SEQUENCE [LARGE SCALE GENOMIC DNA]</scope>
    <source>
        <strain evidence="3">DSM 23145</strain>
    </source>
</reference>
<evidence type="ECO:0000256" key="1">
    <source>
        <dbReference type="SAM" id="Phobius"/>
    </source>
</evidence>
<sequence>MTQELKEVEKQIKKTHKFAFTPKYNTKFNTHLSEKAFFAITSQTFEKLDWDIIYVDKHSIEAKRKSKSLGMSQYTESIIVSYQYGNVAVKSESLGDEFWDNGRNSKRVHLFIHVFQDIEKKYNREELRALEKEQESKENWDDYQIPTELPKPNLIHKSNIVFPIVLAIISAIILALLIAKLSLTGKYIIFLFEFLVGLALAYLLKIGIKLGNFTDFNKLRNILIAAIFIVFVGNQVFQYHIILTENNFERIGFFEFLKLRLQQGLTLKSLNLGTIGLIISWILQLGLTFVFGYLNLNRFLISYVVKRIPTEVIDFAFYHFVKGKDESQVRAELSSLGWTSEINQNEVFEAIDGIQGNNEMNRAI</sequence>
<dbReference type="Proteomes" id="UP000185839">
    <property type="component" value="Unassembled WGS sequence"/>
</dbReference>
<dbReference type="OrthoDB" id="9778341at2"/>
<evidence type="ECO:0000313" key="3">
    <source>
        <dbReference type="Proteomes" id="UP000185839"/>
    </source>
</evidence>
<gene>
    <name evidence="2" type="ORF">SAMN05421789_1226</name>
</gene>
<dbReference type="RefSeq" id="WP_076388660.1">
    <property type="nucleotide sequence ID" value="NZ_FTOI01000022.1"/>
</dbReference>
<keyword evidence="1" id="KW-1133">Transmembrane helix</keyword>
<keyword evidence="1" id="KW-0472">Membrane</keyword>
<name>A0A1N7P157_9FLAO</name>
<keyword evidence="3" id="KW-1185">Reference proteome</keyword>
<accession>A0A1N7P157</accession>
<dbReference type="EMBL" id="FTOI01000022">
    <property type="protein sequence ID" value="SIT04297.1"/>
    <property type="molecule type" value="Genomic_DNA"/>
</dbReference>
<feature type="transmembrane region" description="Helical" evidence="1">
    <location>
        <begin position="219"/>
        <end position="237"/>
    </location>
</feature>
<proteinExistence type="predicted"/>
<feature type="transmembrane region" description="Helical" evidence="1">
    <location>
        <begin position="275"/>
        <end position="296"/>
    </location>
</feature>
<evidence type="ECO:0000313" key="2">
    <source>
        <dbReference type="EMBL" id="SIT04297.1"/>
    </source>
</evidence>
<feature type="transmembrane region" description="Helical" evidence="1">
    <location>
        <begin position="187"/>
        <end position="207"/>
    </location>
</feature>